<dbReference type="EMBL" id="JAROYP010000002">
    <property type="protein sequence ID" value="MDH5160368.1"/>
    <property type="molecule type" value="Genomic_DNA"/>
</dbReference>
<accession>A0AAW6SQ67</accession>
<evidence type="ECO:0000313" key="2">
    <source>
        <dbReference type="Proteomes" id="UP001159179"/>
    </source>
</evidence>
<comment type="caution">
    <text evidence="1">The sequence shown here is derived from an EMBL/GenBank/DDBJ whole genome shotgun (WGS) entry which is preliminary data.</text>
</comment>
<dbReference type="AlphaFoldDB" id="A0AAW6SQ67"/>
<sequence>MSLEAHKCNVKGCKGFIVFENADFDISNPPTVNGMYEFDNPSCTECGKEYKVVPHYVVIGIDGNGDIEQVKSACITQWERREKERKFEDETDPYEKIKKFIQLREYTYDPEMILAGYSKYENGYYVSSSMRDCIENLENEIQSLKSL</sequence>
<name>A0AAW6SQ67_9BACI</name>
<gene>
    <name evidence="1" type="ORF">P5X88_05425</name>
</gene>
<reference evidence="1" key="1">
    <citation type="submission" date="2023-03" db="EMBL/GenBank/DDBJ databases">
        <title>Bacterial isolates from washroom surfaces on a university campus.</title>
        <authorList>
            <person name="Holman D.B."/>
            <person name="Gzyl K.E."/>
            <person name="Taheri A.E."/>
        </authorList>
    </citation>
    <scope>NUCLEOTIDE SEQUENCE</scope>
    <source>
        <strain evidence="1">RD03</strain>
    </source>
</reference>
<dbReference type="Proteomes" id="UP001159179">
    <property type="component" value="Unassembled WGS sequence"/>
</dbReference>
<dbReference type="RefSeq" id="WP_280616027.1">
    <property type="nucleotide sequence ID" value="NZ_JAROYP010000002.1"/>
</dbReference>
<organism evidence="1 2">
    <name type="scientific">Heyndrickxia oleronia</name>
    <dbReference type="NCBI Taxonomy" id="38875"/>
    <lineage>
        <taxon>Bacteria</taxon>
        <taxon>Bacillati</taxon>
        <taxon>Bacillota</taxon>
        <taxon>Bacilli</taxon>
        <taxon>Bacillales</taxon>
        <taxon>Bacillaceae</taxon>
        <taxon>Heyndrickxia</taxon>
    </lineage>
</organism>
<evidence type="ECO:0000313" key="1">
    <source>
        <dbReference type="EMBL" id="MDH5160368.1"/>
    </source>
</evidence>
<proteinExistence type="predicted"/>
<protein>
    <submittedName>
        <fullName evidence="1">Uncharacterized protein</fullName>
    </submittedName>
</protein>